<dbReference type="Proteomes" id="UP000501926">
    <property type="component" value="Chromosome"/>
</dbReference>
<evidence type="ECO:0000313" key="1">
    <source>
        <dbReference type="EMBL" id="QII09496.1"/>
    </source>
</evidence>
<organism evidence="1 2">
    <name type="scientific">Kuenenia stuttgartiensis</name>
    <dbReference type="NCBI Taxonomy" id="174633"/>
    <lineage>
        <taxon>Bacteria</taxon>
        <taxon>Pseudomonadati</taxon>
        <taxon>Planctomycetota</taxon>
        <taxon>Candidatus Brocadiia</taxon>
        <taxon>Candidatus Brocadiales</taxon>
        <taxon>Candidatus Brocadiaceae</taxon>
        <taxon>Candidatus Kuenenia</taxon>
    </lineage>
</organism>
<reference evidence="1 2" key="1">
    <citation type="submission" date="2020-02" db="EMBL/GenBank/DDBJ databases">
        <title>Newly sequenced genome of strain CSTR1 showed variability in Candidatus Kuenenia stuttgartiensis genomes.</title>
        <authorList>
            <person name="Ding C."/>
            <person name="Adrian L."/>
        </authorList>
    </citation>
    <scope>NUCLEOTIDE SEQUENCE [LARGE SCALE GENOMIC DNA]</scope>
    <source>
        <strain evidence="1 2">CSTR1</strain>
    </source>
</reference>
<proteinExistence type="predicted"/>
<dbReference type="RefSeq" id="WP_164994317.1">
    <property type="nucleotide sequence ID" value="NZ_CP049055.1"/>
</dbReference>
<protein>
    <submittedName>
        <fullName evidence="1">Uncharacterized protein</fullName>
    </submittedName>
</protein>
<dbReference type="EMBL" id="CP049055">
    <property type="protein sequence ID" value="QII09496.1"/>
    <property type="molecule type" value="Genomic_DNA"/>
</dbReference>
<evidence type="ECO:0000313" key="2">
    <source>
        <dbReference type="Proteomes" id="UP000501926"/>
    </source>
</evidence>
<gene>
    <name evidence="1" type="ORF">KsCSTR_01170</name>
</gene>
<dbReference type="AlphaFoldDB" id="A0A6G7GIX4"/>
<sequence length="139" mass="15664">MKNIVLSANFKEMSIDELMIIDTPNNSSQTIGADIKYNSKTQKKFLSAVFAILITSNTPISSNNNFVNPGVQIVKTISNIEDVDRIIDTITPVTLEYPIIKKERVLIDDEENRIEENILNTYISVVGDFITSRKKKISL</sequence>
<name>A0A6G7GIX4_KUEST</name>
<accession>A0A6G7GIX4</accession>